<accession>A0ABY1N711</accession>
<evidence type="ECO:0000259" key="3">
    <source>
        <dbReference type="PROSITE" id="PS50887"/>
    </source>
</evidence>
<dbReference type="Proteomes" id="UP001157911">
    <property type="component" value="Unassembled WGS sequence"/>
</dbReference>
<dbReference type="SUPFAM" id="SSF55073">
    <property type="entry name" value="Nucleotide cyclase"/>
    <property type="match status" value="1"/>
</dbReference>
<dbReference type="InterPro" id="IPR029787">
    <property type="entry name" value="Nucleotide_cyclase"/>
</dbReference>
<dbReference type="Gene3D" id="3.30.70.270">
    <property type="match status" value="1"/>
</dbReference>
<keyword evidence="2" id="KW-0812">Transmembrane</keyword>
<dbReference type="InterPro" id="IPR000160">
    <property type="entry name" value="GGDEF_dom"/>
</dbReference>
<evidence type="ECO:0000313" key="4">
    <source>
        <dbReference type="EMBL" id="SMP01776.1"/>
    </source>
</evidence>
<dbReference type="PANTHER" id="PTHR45138:SF6">
    <property type="entry name" value="DIGUANYLATE CYCLASE DGCN"/>
    <property type="match status" value="1"/>
</dbReference>
<sequence>MGFSLRGLFFLVILSSIAIGSLLVSFFSIRFSNDAANFYRKDCKYITFLAAKNLQYALSLYANDAIIYQNLQNIQFRLQDSEAAYLEYKGKSYIYPDNRMDLLKIFDVCKKVDQEKVIETDAGIVACYPLREELASQLLGRPKRIGTFAILFKKEFYEKVKKDWLLKIGISFLALIMVLTGGYIFFYKKIGRDLNVLDEIIAKVNEFINSEKKEDEDKLLEELKDRVRRIFFKELREIASLIYKLSYRFVELNNRLKREAIEDPLTGLYNRNYLKKIAKNFISLAKRENIPFSVAIIDIDDFKNINDTYGHQKGDEVLKALGDVIKSRVRGSDVPIRYGGEEFLILFMNAGKKEAANVLEEIKDKFSQIDFGFRRRVTFSGGVASFPEDVAVLNSLDDLIEIADERLYTAKRLGKNRIIWY</sequence>
<dbReference type="PANTHER" id="PTHR45138">
    <property type="entry name" value="REGULATORY COMPONENTS OF SENSORY TRANSDUCTION SYSTEM"/>
    <property type="match status" value="1"/>
</dbReference>
<evidence type="ECO:0000313" key="5">
    <source>
        <dbReference type="Proteomes" id="UP001157911"/>
    </source>
</evidence>
<name>A0ABY1N711_9BACT</name>
<dbReference type="NCBIfam" id="TIGR00254">
    <property type="entry name" value="GGDEF"/>
    <property type="match status" value="1"/>
</dbReference>
<keyword evidence="2" id="KW-0472">Membrane</keyword>
<keyword evidence="2" id="KW-1133">Transmembrane helix</keyword>
<gene>
    <name evidence="4" type="ORF">SAMN06265339_0009</name>
</gene>
<feature type="domain" description="GGDEF" evidence="3">
    <location>
        <begin position="290"/>
        <end position="421"/>
    </location>
</feature>
<protein>
    <recommendedName>
        <fullName evidence="1">diguanylate cyclase</fullName>
        <ecNumber evidence="1">2.7.7.65</ecNumber>
    </recommendedName>
</protein>
<organism evidence="4 5">
    <name type="scientific">Desulfurobacterium pacificum</name>
    <dbReference type="NCBI Taxonomy" id="240166"/>
    <lineage>
        <taxon>Bacteria</taxon>
        <taxon>Pseudomonadati</taxon>
        <taxon>Aquificota</taxon>
        <taxon>Aquificia</taxon>
        <taxon>Desulfurobacteriales</taxon>
        <taxon>Desulfurobacteriaceae</taxon>
        <taxon>Desulfurobacterium</taxon>
    </lineage>
</organism>
<dbReference type="Pfam" id="PF00990">
    <property type="entry name" value="GGDEF"/>
    <property type="match status" value="1"/>
</dbReference>
<evidence type="ECO:0000256" key="1">
    <source>
        <dbReference type="ARBA" id="ARBA00012528"/>
    </source>
</evidence>
<dbReference type="EC" id="2.7.7.65" evidence="1"/>
<dbReference type="EMBL" id="FXUB01000001">
    <property type="protein sequence ID" value="SMP01776.1"/>
    <property type="molecule type" value="Genomic_DNA"/>
</dbReference>
<dbReference type="SMART" id="SM00267">
    <property type="entry name" value="GGDEF"/>
    <property type="match status" value="1"/>
</dbReference>
<dbReference type="RefSeq" id="WP_283399523.1">
    <property type="nucleotide sequence ID" value="NZ_FXUB01000001.1"/>
</dbReference>
<dbReference type="InterPro" id="IPR050469">
    <property type="entry name" value="Diguanylate_Cyclase"/>
</dbReference>
<dbReference type="InterPro" id="IPR043128">
    <property type="entry name" value="Rev_trsase/Diguanyl_cyclase"/>
</dbReference>
<evidence type="ECO:0000256" key="2">
    <source>
        <dbReference type="SAM" id="Phobius"/>
    </source>
</evidence>
<dbReference type="CDD" id="cd01949">
    <property type="entry name" value="GGDEF"/>
    <property type="match status" value="1"/>
</dbReference>
<keyword evidence="5" id="KW-1185">Reference proteome</keyword>
<feature type="transmembrane region" description="Helical" evidence="2">
    <location>
        <begin position="6"/>
        <end position="31"/>
    </location>
</feature>
<dbReference type="PROSITE" id="PS50887">
    <property type="entry name" value="GGDEF"/>
    <property type="match status" value="1"/>
</dbReference>
<comment type="caution">
    <text evidence="4">The sequence shown here is derived from an EMBL/GenBank/DDBJ whole genome shotgun (WGS) entry which is preliminary data.</text>
</comment>
<reference evidence="4 5" key="1">
    <citation type="submission" date="2017-05" db="EMBL/GenBank/DDBJ databases">
        <authorList>
            <person name="Varghese N."/>
            <person name="Submissions S."/>
        </authorList>
    </citation>
    <scope>NUCLEOTIDE SEQUENCE [LARGE SCALE GENOMIC DNA]</scope>
    <source>
        <strain evidence="4 5">DSM 15522</strain>
    </source>
</reference>
<proteinExistence type="predicted"/>
<feature type="transmembrane region" description="Helical" evidence="2">
    <location>
        <begin position="164"/>
        <end position="186"/>
    </location>
</feature>